<protein>
    <submittedName>
        <fullName evidence="7">Methyl-accepting chemotaxis sensory transducer</fullName>
    </submittedName>
</protein>
<dbReference type="OrthoDB" id="1887545at2"/>
<gene>
    <name evidence="7" type="ordered locus">Clocel_0484</name>
</gene>
<evidence type="ECO:0000256" key="1">
    <source>
        <dbReference type="ARBA" id="ARBA00023224"/>
    </source>
</evidence>
<sequence length="583" mass="63592">MIKFYKKFKISTKLIALVILLAFFIAITGLIGIFNMSLINMNTATLHDYNIATIKEVNKLRESYSGIKTDLIELAHDESKTDSRNEQLINEVGELSKRGNEAFDKIKTANEMARAFKSPEDAQKDIDTLEKIDRSAKEFLTMSDRLADSVKKGDYPLAAIQLSKASQTIERLFSALDDLSLIIDGEADGVYEFNKSIFNTTKNIIIIISVGAFIISLILGLLISIRLSKNLKKVGKFAENLGNGDLTKDIDINSKDEIGNIAEALNKSKDNMKLLISEAIRSSNDIGAVSEELSATTEEVSSKMYMVNQATEQINKGIQELSATTQEVSASTEEIGNTTEKLNDKANESFKSAVEIKNRASDIKKKATKNIEEGNAIYERTRGNILKAIDDGKVVKEITIMADSIGSIAEQTNLLALNAAIEAARAGEAGKGFAVVAEEVRKLAEQSSEAVSGIQSMVDKIEDAFRNLSNGGQEVLDYLETGVKPSYQLLMTTGVQYEKDAEFINEMASDIANSSKQMKLVIDQVAHAIENLSSTATQSATNSEEILNSINEMTGAIGDVAKSAQGQAETSHKLTEVISNFNV</sequence>
<evidence type="ECO:0000256" key="2">
    <source>
        <dbReference type="ARBA" id="ARBA00029447"/>
    </source>
</evidence>
<keyword evidence="4" id="KW-1133">Transmembrane helix</keyword>
<feature type="transmembrane region" description="Helical" evidence="4">
    <location>
        <begin position="12"/>
        <end position="34"/>
    </location>
</feature>
<dbReference type="Gene3D" id="6.10.340.10">
    <property type="match status" value="1"/>
</dbReference>
<reference evidence="7 8" key="1">
    <citation type="submission" date="2010-08" db="EMBL/GenBank/DDBJ databases">
        <title>Complete sequence of Clostridium cellulovorans 743B.</title>
        <authorList>
            <consortium name="US DOE Joint Genome Institute"/>
            <person name="Lucas S."/>
            <person name="Copeland A."/>
            <person name="Lapidus A."/>
            <person name="Cheng J.-F."/>
            <person name="Bruce D."/>
            <person name="Goodwin L."/>
            <person name="Pitluck S."/>
            <person name="Chertkov O."/>
            <person name="Detter J.C."/>
            <person name="Han C."/>
            <person name="Tapia R."/>
            <person name="Land M."/>
            <person name="Hauser L."/>
            <person name="Chang Y.-J."/>
            <person name="Jeffries C."/>
            <person name="Kyrpides N."/>
            <person name="Ivanova N."/>
            <person name="Mikhailova N."/>
            <person name="Hemme C.L."/>
            <person name="Woyke T."/>
        </authorList>
    </citation>
    <scope>NUCLEOTIDE SEQUENCE [LARGE SCALE GENOMIC DNA]</scope>
    <source>
        <strain evidence="8">ATCC 35296 / DSM 3052 / OCM 3 / 743B</strain>
    </source>
</reference>
<accession>D9SQX1</accession>
<evidence type="ECO:0000259" key="6">
    <source>
        <dbReference type="PROSITE" id="PS50885"/>
    </source>
</evidence>
<dbReference type="HOGENOM" id="CLU_000445_107_27_9"/>
<dbReference type="SMART" id="SM00304">
    <property type="entry name" value="HAMP"/>
    <property type="match status" value="1"/>
</dbReference>
<dbReference type="AlphaFoldDB" id="D9SQX1"/>
<dbReference type="Pfam" id="PF12729">
    <property type="entry name" value="4HB_MCP_1"/>
    <property type="match status" value="1"/>
</dbReference>
<dbReference type="EMBL" id="CP002160">
    <property type="protein sequence ID" value="ADL50259.1"/>
    <property type="molecule type" value="Genomic_DNA"/>
</dbReference>
<feature type="domain" description="Methyl-accepting transducer" evidence="5">
    <location>
        <begin position="289"/>
        <end position="554"/>
    </location>
</feature>
<feature type="transmembrane region" description="Helical" evidence="4">
    <location>
        <begin position="204"/>
        <end position="223"/>
    </location>
</feature>
<dbReference type="GO" id="GO:0007165">
    <property type="term" value="P:signal transduction"/>
    <property type="evidence" value="ECO:0007669"/>
    <property type="project" value="UniProtKB-KW"/>
</dbReference>
<dbReference type="PROSITE" id="PS50885">
    <property type="entry name" value="HAMP"/>
    <property type="match status" value="1"/>
</dbReference>
<dbReference type="SMART" id="SM00283">
    <property type="entry name" value="MA"/>
    <property type="match status" value="1"/>
</dbReference>
<dbReference type="Proteomes" id="UP000002730">
    <property type="component" value="Chromosome"/>
</dbReference>
<evidence type="ECO:0000256" key="4">
    <source>
        <dbReference type="SAM" id="Phobius"/>
    </source>
</evidence>
<evidence type="ECO:0000259" key="5">
    <source>
        <dbReference type="PROSITE" id="PS50111"/>
    </source>
</evidence>
<evidence type="ECO:0000313" key="8">
    <source>
        <dbReference type="Proteomes" id="UP000002730"/>
    </source>
</evidence>
<dbReference type="GO" id="GO:0016020">
    <property type="term" value="C:membrane"/>
    <property type="evidence" value="ECO:0007669"/>
    <property type="project" value="InterPro"/>
</dbReference>
<dbReference type="PROSITE" id="PS50111">
    <property type="entry name" value="CHEMOTAXIS_TRANSDUC_2"/>
    <property type="match status" value="1"/>
</dbReference>
<proteinExistence type="inferred from homology"/>
<dbReference type="PANTHER" id="PTHR32089">
    <property type="entry name" value="METHYL-ACCEPTING CHEMOTAXIS PROTEIN MCPB"/>
    <property type="match status" value="1"/>
</dbReference>
<dbReference type="GO" id="GO:0004888">
    <property type="term" value="F:transmembrane signaling receptor activity"/>
    <property type="evidence" value="ECO:0007669"/>
    <property type="project" value="InterPro"/>
</dbReference>
<dbReference type="eggNOG" id="COG0840">
    <property type="taxonomic scope" value="Bacteria"/>
</dbReference>
<dbReference type="RefSeq" id="WP_010074970.1">
    <property type="nucleotide sequence ID" value="NC_014393.1"/>
</dbReference>
<dbReference type="SUPFAM" id="SSF58104">
    <property type="entry name" value="Methyl-accepting chemotaxis protein (MCP) signaling domain"/>
    <property type="match status" value="1"/>
</dbReference>
<dbReference type="Gene3D" id="1.10.287.950">
    <property type="entry name" value="Methyl-accepting chemotaxis protein"/>
    <property type="match status" value="1"/>
</dbReference>
<dbReference type="GO" id="GO:0006935">
    <property type="term" value="P:chemotaxis"/>
    <property type="evidence" value="ECO:0007669"/>
    <property type="project" value="InterPro"/>
</dbReference>
<dbReference type="PANTHER" id="PTHR32089:SF112">
    <property type="entry name" value="LYSOZYME-LIKE PROTEIN-RELATED"/>
    <property type="match status" value="1"/>
</dbReference>
<keyword evidence="1 3" id="KW-0807">Transducer</keyword>
<dbReference type="PRINTS" id="PR00260">
    <property type="entry name" value="CHEMTRNSDUCR"/>
</dbReference>
<dbReference type="KEGG" id="ccb:Clocel_0484"/>
<keyword evidence="4" id="KW-0472">Membrane</keyword>
<organism evidence="7 8">
    <name type="scientific">Clostridium cellulovorans (strain ATCC 35296 / DSM 3052 / OCM 3 / 743B)</name>
    <dbReference type="NCBI Taxonomy" id="573061"/>
    <lineage>
        <taxon>Bacteria</taxon>
        <taxon>Bacillati</taxon>
        <taxon>Bacillota</taxon>
        <taxon>Clostridia</taxon>
        <taxon>Eubacteriales</taxon>
        <taxon>Clostridiaceae</taxon>
        <taxon>Clostridium</taxon>
    </lineage>
</organism>
<comment type="similarity">
    <text evidence="2">Belongs to the methyl-accepting chemotaxis (MCP) protein family.</text>
</comment>
<dbReference type="STRING" id="573061.Clocel_0484"/>
<name>D9SQX1_CLOC7</name>
<evidence type="ECO:0000256" key="3">
    <source>
        <dbReference type="PROSITE-ProRule" id="PRU00284"/>
    </source>
</evidence>
<dbReference type="Pfam" id="PF00015">
    <property type="entry name" value="MCPsignal"/>
    <property type="match status" value="1"/>
</dbReference>
<dbReference type="InterPro" id="IPR004090">
    <property type="entry name" value="Chemotax_Me-accpt_rcpt"/>
</dbReference>
<dbReference type="InterPro" id="IPR024478">
    <property type="entry name" value="HlyB_4HB_MCP"/>
</dbReference>
<dbReference type="Pfam" id="PF00672">
    <property type="entry name" value="HAMP"/>
    <property type="match status" value="1"/>
</dbReference>
<dbReference type="CDD" id="cd06225">
    <property type="entry name" value="HAMP"/>
    <property type="match status" value="1"/>
</dbReference>
<dbReference type="InterPro" id="IPR004089">
    <property type="entry name" value="MCPsignal_dom"/>
</dbReference>
<evidence type="ECO:0000313" key="7">
    <source>
        <dbReference type="EMBL" id="ADL50259.1"/>
    </source>
</evidence>
<feature type="domain" description="HAMP" evidence="6">
    <location>
        <begin position="225"/>
        <end position="277"/>
    </location>
</feature>
<keyword evidence="4" id="KW-0812">Transmembrane</keyword>
<keyword evidence="8" id="KW-1185">Reference proteome</keyword>
<dbReference type="InterPro" id="IPR003660">
    <property type="entry name" value="HAMP_dom"/>
</dbReference>